<dbReference type="InterPro" id="IPR035965">
    <property type="entry name" value="PAS-like_dom_sf"/>
</dbReference>
<dbReference type="PROSITE" id="PS50111">
    <property type="entry name" value="CHEMOTAXIS_TRANSDUC_2"/>
    <property type="match status" value="1"/>
</dbReference>
<comment type="caution">
    <text evidence="11">The sequence shown here is derived from an EMBL/GenBank/DDBJ whole genome shotgun (WGS) entry which is preliminary data.</text>
</comment>
<dbReference type="Proteomes" id="UP001269819">
    <property type="component" value="Unassembled WGS sequence"/>
</dbReference>
<keyword evidence="4 8" id="KW-0472">Membrane</keyword>
<dbReference type="PANTHER" id="PTHR32089:SF74">
    <property type="entry name" value="METHYL-ACCEPTING CHEMOTAXIS PROTEIN AER"/>
    <property type="match status" value="1"/>
</dbReference>
<evidence type="ECO:0000256" key="3">
    <source>
        <dbReference type="ARBA" id="ARBA00022989"/>
    </source>
</evidence>
<dbReference type="Pfam" id="PF08447">
    <property type="entry name" value="PAS_3"/>
    <property type="match status" value="1"/>
</dbReference>
<protein>
    <submittedName>
        <fullName evidence="11">Methyl-accepting chemotaxis protein</fullName>
    </submittedName>
</protein>
<dbReference type="Pfam" id="PF00015">
    <property type="entry name" value="MCPsignal"/>
    <property type="match status" value="1"/>
</dbReference>
<evidence type="ECO:0000313" key="12">
    <source>
        <dbReference type="Proteomes" id="UP001269819"/>
    </source>
</evidence>
<dbReference type="SUPFAM" id="SSF58104">
    <property type="entry name" value="Methyl-accepting chemotaxis protein (MCP) signaling domain"/>
    <property type="match status" value="1"/>
</dbReference>
<keyword evidence="2 8" id="KW-0812">Transmembrane</keyword>
<name>A0ABU3VXN1_9GAMM</name>
<dbReference type="InterPro" id="IPR000014">
    <property type="entry name" value="PAS"/>
</dbReference>
<evidence type="ECO:0000256" key="4">
    <source>
        <dbReference type="ARBA" id="ARBA00023136"/>
    </source>
</evidence>
<dbReference type="EMBL" id="JAWIIJ010000004">
    <property type="protein sequence ID" value="MDV2078501.1"/>
    <property type="molecule type" value="Genomic_DNA"/>
</dbReference>
<evidence type="ECO:0000256" key="7">
    <source>
        <dbReference type="SAM" id="Coils"/>
    </source>
</evidence>
<sequence length="547" mass="60502">MRRNQPVTQQEKRFAEHSHLITTTDLNSRITAVNDTFCEIAGFDEQDLLGQPHNIIRHPDMPQAAFADLWQTIQRGDSWMGLVKNRCHNGDHYWVSAFVTPIRQHGEVVEYQSVRTCPTREQVQRAEAVYRAWSTGSVPERFLARAPALLSRLIAGYLALAAVLLWASIPLLAVTWIAATQALLLLTFAALLAGLWPLQHRLRAGREGVHPAHPYIYTGRRDDSAWLTFERLKKDATLRAVSARLHANVDDIHNRKDRTMDWISQSANSIRSQQHDLHDINRAFDALADSVQRVSNLTRQTRDATGDADRSAQHCQQQMATLDNALEQLSTDLTRANTQVLALADRSDTIGMVLDVIGDIAERTNLLALNAAIEAARAGEAGRGFAVVAEQVRNLARRTQESTREIEQIIHGLQGDARLASATLQQGVAACDQTRRNATHTQAAITSTLADIQLIAACSDQVADATEQQSSLSLQVERQAQRLLELGTRSVQSSESAQQESLHLASNVDQAHLLSNHFLQMLCGVGAEQRQAAEIQPGDSQLTPDSV</sequence>
<feature type="domain" description="Methyl-accepting transducer" evidence="9">
    <location>
        <begin position="248"/>
        <end position="484"/>
    </location>
</feature>
<dbReference type="Gene3D" id="3.30.450.20">
    <property type="entry name" value="PAS domain"/>
    <property type="match status" value="1"/>
</dbReference>
<evidence type="ECO:0000259" key="9">
    <source>
        <dbReference type="PROSITE" id="PS50111"/>
    </source>
</evidence>
<dbReference type="SUPFAM" id="SSF55785">
    <property type="entry name" value="PYP-like sensor domain (PAS domain)"/>
    <property type="match status" value="1"/>
</dbReference>
<evidence type="ECO:0000256" key="2">
    <source>
        <dbReference type="ARBA" id="ARBA00022692"/>
    </source>
</evidence>
<dbReference type="PROSITE" id="PS50112">
    <property type="entry name" value="PAS"/>
    <property type="match status" value="1"/>
</dbReference>
<proteinExistence type="predicted"/>
<evidence type="ECO:0000256" key="1">
    <source>
        <dbReference type="ARBA" id="ARBA00004370"/>
    </source>
</evidence>
<dbReference type="InterPro" id="IPR013655">
    <property type="entry name" value="PAS_fold_3"/>
</dbReference>
<evidence type="ECO:0000256" key="6">
    <source>
        <dbReference type="PROSITE-ProRule" id="PRU00284"/>
    </source>
</evidence>
<dbReference type="Gene3D" id="1.10.287.950">
    <property type="entry name" value="Methyl-accepting chemotaxis protein"/>
    <property type="match status" value="1"/>
</dbReference>
<evidence type="ECO:0000256" key="8">
    <source>
        <dbReference type="SAM" id="Phobius"/>
    </source>
</evidence>
<feature type="domain" description="PAS" evidence="10">
    <location>
        <begin position="21"/>
        <end position="76"/>
    </location>
</feature>
<dbReference type="InterPro" id="IPR004089">
    <property type="entry name" value="MCPsignal_dom"/>
</dbReference>
<keyword evidence="3 8" id="KW-1133">Transmembrane helix</keyword>
<keyword evidence="12" id="KW-1185">Reference proteome</keyword>
<gene>
    <name evidence="11" type="ORF">RYS15_07385</name>
</gene>
<dbReference type="SMART" id="SM00283">
    <property type="entry name" value="MA"/>
    <property type="match status" value="1"/>
</dbReference>
<dbReference type="NCBIfam" id="TIGR00229">
    <property type="entry name" value="sensory_box"/>
    <property type="match status" value="1"/>
</dbReference>
<dbReference type="CDD" id="cd00130">
    <property type="entry name" value="PAS"/>
    <property type="match status" value="1"/>
</dbReference>
<dbReference type="RefSeq" id="WP_316973260.1">
    <property type="nucleotide sequence ID" value="NZ_JAWIIJ010000004.1"/>
</dbReference>
<feature type="coiled-coil region" evidence="7">
    <location>
        <begin position="312"/>
        <end position="339"/>
    </location>
</feature>
<feature type="transmembrane region" description="Helical" evidence="8">
    <location>
        <begin position="149"/>
        <end position="169"/>
    </location>
</feature>
<keyword evidence="5 6" id="KW-0807">Transducer</keyword>
<organism evidence="11 12">
    <name type="scientific">Marinobacter xestospongiae</name>
    <dbReference type="NCBI Taxonomy" id="994319"/>
    <lineage>
        <taxon>Bacteria</taxon>
        <taxon>Pseudomonadati</taxon>
        <taxon>Pseudomonadota</taxon>
        <taxon>Gammaproteobacteria</taxon>
        <taxon>Pseudomonadales</taxon>
        <taxon>Marinobacteraceae</taxon>
        <taxon>Marinobacter</taxon>
    </lineage>
</organism>
<evidence type="ECO:0000259" key="10">
    <source>
        <dbReference type="PROSITE" id="PS50112"/>
    </source>
</evidence>
<evidence type="ECO:0000313" key="11">
    <source>
        <dbReference type="EMBL" id="MDV2078501.1"/>
    </source>
</evidence>
<keyword evidence="7" id="KW-0175">Coiled coil</keyword>
<reference evidence="11 12" key="1">
    <citation type="submission" date="2023-10" db="EMBL/GenBank/DDBJ databases">
        <title>Characteristics and mechanism of a salt-tolerant marine origin heterotrophic nitrifying- aerobic denitrifying bacteria Marinobacter xestospongiae HN1.</title>
        <authorList>
            <person name="Qi R."/>
        </authorList>
    </citation>
    <scope>NUCLEOTIDE SEQUENCE [LARGE SCALE GENOMIC DNA]</scope>
    <source>
        <strain evidence="11 12">HN1</strain>
    </source>
</reference>
<dbReference type="SMART" id="SM00091">
    <property type="entry name" value="PAS"/>
    <property type="match status" value="1"/>
</dbReference>
<feature type="transmembrane region" description="Helical" evidence="8">
    <location>
        <begin position="175"/>
        <end position="196"/>
    </location>
</feature>
<accession>A0ABU3VXN1</accession>
<evidence type="ECO:0000256" key="5">
    <source>
        <dbReference type="ARBA" id="ARBA00023224"/>
    </source>
</evidence>
<comment type="subcellular location">
    <subcellularLocation>
        <location evidence="1">Membrane</location>
    </subcellularLocation>
</comment>
<dbReference type="PANTHER" id="PTHR32089">
    <property type="entry name" value="METHYL-ACCEPTING CHEMOTAXIS PROTEIN MCPB"/>
    <property type="match status" value="1"/>
</dbReference>